<dbReference type="OrthoDB" id="9805479at2"/>
<accession>A0A074M9W3</accession>
<dbReference type="HAMAP" id="MF_02088">
    <property type="entry name" value="Q_prec_transport"/>
    <property type="match status" value="1"/>
</dbReference>
<keyword evidence="3" id="KW-1185">Reference proteome</keyword>
<reference evidence="2 3" key="1">
    <citation type="submission" date="2014-04" db="EMBL/GenBank/DDBJ databases">
        <title>A comprehensive comparison of genomes of Erythrobacter spp. strains.</title>
        <authorList>
            <person name="Zheng Q."/>
        </authorList>
    </citation>
    <scope>NUCLEOTIDE SEQUENCE [LARGE SCALE GENOMIC DNA]</scope>
    <source>
        <strain evidence="2 3">DSM 6997</strain>
    </source>
</reference>
<protein>
    <recommendedName>
        <fullName evidence="1">Probable queuosine precursor transporter</fullName>
        <shortName evidence="1">Q precursor transporter</shortName>
    </recommendedName>
</protein>
<dbReference type="AlphaFoldDB" id="A0A074M9W3"/>
<dbReference type="Proteomes" id="UP000027647">
    <property type="component" value="Unassembled WGS sequence"/>
</dbReference>
<comment type="caution">
    <text evidence="2">The sequence shown here is derived from an EMBL/GenBank/DDBJ whole genome shotgun (WGS) entry which is preliminary data.</text>
</comment>
<comment type="similarity">
    <text evidence="1">Belongs to the vitamin uptake transporter (VUT/ECF) (TC 2.A.88) family. Q precursor transporter subfamily.</text>
</comment>
<dbReference type="GO" id="GO:0022857">
    <property type="term" value="F:transmembrane transporter activity"/>
    <property type="evidence" value="ECO:0007669"/>
    <property type="project" value="UniProtKB-UniRule"/>
</dbReference>
<dbReference type="GO" id="GO:0005886">
    <property type="term" value="C:plasma membrane"/>
    <property type="evidence" value="ECO:0007669"/>
    <property type="project" value="UniProtKB-SubCell"/>
</dbReference>
<dbReference type="InterPro" id="IPR003744">
    <property type="entry name" value="YhhQ"/>
</dbReference>
<organism evidence="2 3">
    <name type="scientific">Erythrobacter longus</name>
    <dbReference type="NCBI Taxonomy" id="1044"/>
    <lineage>
        <taxon>Bacteria</taxon>
        <taxon>Pseudomonadati</taxon>
        <taxon>Pseudomonadota</taxon>
        <taxon>Alphaproteobacteria</taxon>
        <taxon>Sphingomonadales</taxon>
        <taxon>Erythrobacteraceae</taxon>
        <taxon>Erythrobacter/Porphyrobacter group</taxon>
        <taxon>Erythrobacter</taxon>
    </lineage>
</organism>
<gene>
    <name evidence="2" type="ORF">EH31_08900</name>
</gene>
<dbReference type="NCBIfam" id="TIGR00697">
    <property type="entry name" value="queuosine precursor transporter"/>
    <property type="match status" value="1"/>
</dbReference>
<sequence length="296" mass="32508">MEKDQTSSDQSLDRGAAFDTDPYDGIQATSHAPVTFKYYDFVMAAFVAILLLSNIIGAAKTTFVEVPFWPDGLWPASDGVFVYGAGILFFPLGYVIGDVLTEIYGFARARRVIWTGFAAMLFLAFMSYVVVALPPFDDWRCAASGFDGQGPLTARGGGDVPLGQICQETYVSVFGNAWRIVAASIIAFWAGEFVNSYVMANMKVWTKGKALWTRTIGSTVVGQGVDSLIFYPLAFYGIWSTELVVTVMITNWLLKVFWEAALTPVTYFVVGKLKKAEGVDLFDTDTDFSPFSTKKA</sequence>
<keyword evidence="1" id="KW-0997">Cell inner membrane</keyword>
<feature type="transmembrane region" description="Helical" evidence="1">
    <location>
        <begin position="79"/>
        <end position="100"/>
    </location>
</feature>
<keyword evidence="1" id="KW-0472">Membrane</keyword>
<keyword evidence="1" id="KW-0813">Transport</keyword>
<dbReference type="STRING" id="1044.EH31_08900"/>
<name>A0A074M9W3_ERYLO</name>
<evidence type="ECO:0000313" key="3">
    <source>
        <dbReference type="Proteomes" id="UP000027647"/>
    </source>
</evidence>
<evidence type="ECO:0000313" key="2">
    <source>
        <dbReference type="EMBL" id="KEO90199.1"/>
    </source>
</evidence>
<feature type="transmembrane region" description="Helical" evidence="1">
    <location>
        <begin position="177"/>
        <end position="199"/>
    </location>
</feature>
<dbReference type="Pfam" id="PF02592">
    <property type="entry name" value="Vut_1"/>
    <property type="match status" value="1"/>
</dbReference>
<dbReference type="PANTHER" id="PTHR34300">
    <property type="entry name" value="QUEUOSINE PRECURSOR TRANSPORTER-RELATED"/>
    <property type="match status" value="1"/>
</dbReference>
<proteinExistence type="inferred from homology"/>
<keyword evidence="1" id="KW-1003">Cell membrane</keyword>
<feature type="transmembrane region" description="Helical" evidence="1">
    <location>
        <begin position="112"/>
        <end position="131"/>
    </location>
</feature>
<evidence type="ECO:0000256" key="1">
    <source>
        <dbReference type="HAMAP-Rule" id="MF_02088"/>
    </source>
</evidence>
<keyword evidence="1" id="KW-1133">Transmembrane helix</keyword>
<keyword evidence="1" id="KW-0812">Transmembrane</keyword>
<dbReference type="RefSeq" id="WP_081853304.1">
    <property type="nucleotide sequence ID" value="NZ_JMIW01000003.1"/>
</dbReference>
<dbReference type="PANTHER" id="PTHR34300:SF2">
    <property type="entry name" value="QUEUOSINE PRECURSOR TRANSPORTER-RELATED"/>
    <property type="match status" value="1"/>
</dbReference>
<comment type="subcellular location">
    <subcellularLocation>
        <location evidence="1">Cell inner membrane</location>
        <topology evidence="1">Multi-pass membrane protein</topology>
    </subcellularLocation>
</comment>
<dbReference type="EMBL" id="JMIW01000003">
    <property type="protein sequence ID" value="KEO90199.1"/>
    <property type="molecule type" value="Genomic_DNA"/>
</dbReference>
<feature type="transmembrane region" description="Helical" evidence="1">
    <location>
        <begin position="38"/>
        <end position="59"/>
    </location>
</feature>
<comment type="function">
    <text evidence="1">Involved in the import of queuosine (Q) precursors, required for Q precursor salvage.</text>
</comment>
<dbReference type="eggNOG" id="COG1738">
    <property type="taxonomic scope" value="Bacteria"/>
</dbReference>